<dbReference type="InterPro" id="IPR029188">
    <property type="entry name" value="Rrp14_N"/>
</dbReference>
<gene>
    <name evidence="7" type="ORF">M231_05521</name>
</gene>
<dbReference type="VEuPathDB" id="FungiDB:TREMEDRAFT_40225"/>
<evidence type="ECO:0008006" key="9">
    <source>
        <dbReference type="Google" id="ProtNLM"/>
    </source>
</evidence>
<comment type="subcellular location">
    <subcellularLocation>
        <location evidence="1">Nucleus</location>
    </subcellularLocation>
</comment>
<evidence type="ECO:0000256" key="2">
    <source>
        <dbReference type="ARBA" id="ARBA00005904"/>
    </source>
</evidence>
<feature type="compositionally biased region" description="Basic and acidic residues" evidence="4">
    <location>
        <begin position="158"/>
        <end position="190"/>
    </location>
</feature>
<dbReference type="GO" id="GO:0005730">
    <property type="term" value="C:nucleolus"/>
    <property type="evidence" value="ECO:0007669"/>
    <property type="project" value="TreeGrafter"/>
</dbReference>
<evidence type="ECO:0000256" key="4">
    <source>
        <dbReference type="SAM" id="MobiDB-lite"/>
    </source>
</evidence>
<dbReference type="GO" id="GO:0003723">
    <property type="term" value="F:RNA binding"/>
    <property type="evidence" value="ECO:0007669"/>
    <property type="project" value="TreeGrafter"/>
</dbReference>
<dbReference type="PANTHER" id="PTHR14369">
    <property type="entry name" value="SURFEIT LOCUS PROTEIN 6"/>
    <property type="match status" value="1"/>
</dbReference>
<evidence type="ECO:0000256" key="1">
    <source>
        <dbReference type="ARBA" id="ARBA00004123"/>
    </source>
</evidence>
<accession>A0A4Q1BHX2</accession>
<dbReference type="Pfam" id="PF04935">
    <property type="entry name" value="SURF6"/>
    <property type="match status" value="1"/>
</dbReference>
<dbReference type="InterPro" id="IPR029190">
    <property type="entry name" value="Rrp14/SURF6_C"/>
</dbReference>
<feature type="region of interest" description="Disordered" evidence="4">
    <location>
        <begin position="335"/>
        <end position="382"/>
    </location>
</feature>
<organism evidence="7 8">
    <name type="scientific">Tremella mesenterica</name>
    <name type="common">Jelly fungus</name>
    <dbReference type="NCBI Taxonomy" id="5217"/>
    <lineage>
        <taxon>Eukaryota</taxon>
        <taxon>Fungi</taxon>
        <taxon>Dikarya</taxon>
        <taxon>Basidiomycota</taxon>
        <taxon>Agaricomycotina</taxon>
        <taxon>Tremellomycetes</taxon>
        <taxon>Tremellales</taxon>
        <taxon>Tremellaceae</taxon>
        <taxon>Tremella</taxon>
    </lineage>
</organism>
<evidence type="ECO:0000313" key="8">
    <source>
        <dbReference type="Proteomes" id="UP000289152"/>
    </source>
</evidence>
<feature type="domain" description="Ribosomal RNA-processing protein 14 N-terminal" evidence="6">
    <location>
        <begin position="11"/>
        <end position="69"/>
    </location>
</feature>
<proteinExistence type="inferred from homology"/>
<protein>
    <recommendedName>
        <fullName evidence="9">Ribosomal RNA-processing protein 14/surfeit locus protein 6 C-terminal domain-containing protein</fullName>
    </recommendedName>
</protein>
<keyword evidence="3" id="KW-0539">Nucleus</keyword>
<dbReference type="PANTHER" id="PTHR14369:SF0">
    <property type="entry name" value="SURFEIT LOCUS PROTEIN 6"/>
    <property type="match status" value="1"/>
</dbReference>
<evidence type="ECO:0000256" key="3">
    <source>
        <dbReference type="ARBA" id="ARBA00023242"/>
    </source>
</evidence>
<dbReference type="InParanoid" id="A0A4Q1BHX2"/>
<reference evidence="7 8" key="1">
    <citation type="submission" date="2016-06" db="EMBL/GenBank/DDBJ databases">
        <title>Evolution of pathogenesis and genome organization in the Tremellales.</title>
        <authorList>
            <person name="Cuomo C."/>
            <person name="Litvintseva A."/>
            <person name="Heitman J."/>
            <person name="Chen Y."/>
            <person name="Sun S."/>
            <person name="Springer D."/>
            <person name="Dromer F."/>
            <person name="Young S."/>
            <person name="Zeng Q."/>
            <person name="Chapman S."/>
            <person name="Gujja S."/>
            <person name="Saif S."/>
            <person name="Birren B."/>
        </authorList>
    </citation>
    <scope>NUCLEOTIDE SEQUENCE [LARGE SCALE GENOMIC DNA]</scope>
    <source>
        <strain evidence="7 8">ATCC 28783</strain>
    </source>
</reference>
<sequence>MASSSKELLSSLEKHNSTFTRLLSFIPPQFYIALNPEEADSKWMKNKKRRTGEEIKEHKRQAKISKLDPSNPQTTDHILASKVPVSSNHASKSESTKVSTSSDVTGAETGLREKEVVVFPSTGDKDEGLVKDGKQKINPLPPAASIAELKQRLQNKLESFRKDRGVDDSDPVSRDALESARRAKREEQRDKKKKDRKKERESEKQSNSRPAKTQLIVPILPKDNLTYPSLALPSSSTKSLGPIKPISNPAQALAHLEKHNAHLASLPEEKRRAAEEKEKWAKALQRAGGEKVHDEAKVLKKAVKRVEKGKQKSGKEWAERKKSLDQAQAVAIKKRNDNIASRASAKLDKRLGVKSKGTKGGGGKGKGKSRGRPGFEGKKGKA</sequence>
<dbReference type="InterPro" id="IPR007019">
    <property type="entry name" value="SURF6"/>
</dbReference>
<dbReference type="EMBL" id="SDIL01000074">
    <property type="protein sequence ID" value="RXK37231.1"/>
    <property type="molecule type" value="Genomic_DNA"/>
</dbReference>
<dbReference type="STRING" id="5217.A0A4Q1BHX2"/>
<dbReference type="Pfam" id="PF15459">
    <property type="entry name" value="RRP14"/>
    <property type="match status" value="1"/>
</dbReference>
<dbReference type="GO" id="GO:0042273">
    <property type="term" value="P:ribosomal large subunit biogenesis"/>
    <property type="evidence" value="ECO:0007669"/>
    <property type="project" value="TreeGrafter"/>
</dbReference>
<feature type="compositionally biased region" description="Basic and acidic residues" evidence="4">
    <location>
        <begin position="123"/>
        <end position="135"/>
    </location>
</feature>
<feature type="region of interest" description="Disordered" evidence="4">
    <location>
        <begin position="41"/>
        <end position="220"/>
    </location>
</feature>
<feature type="domain" description="Ribosomal RNA-processing protein 14/surfeit locus protein 6 C-terminal" evidence="5">
    <location>
        <begin position="179"/>
        <end position="351"/>
    </location>
</feature>
<evidence type="ECO:0000313" key="7">
    <source>
        <dbReference type="EMBL" id="RXK37231.1"/>
    </source>
</evidence>
<evidence type="ECO:0000259" key="6">
    <source>
        <dbReference type="Pfam" id="PF15459"/>
    </source>
</evidence>
<dbReference type="OrthoDB" id="444809at2759"/>
<dbReference type="GO" id="GO:0042274">
    <property type="term" value="P:ribosomal small subunit biogenesis"/>
    <property type="evidence" value="ECO:0007669"/>
    <property type="project" value="TreeGrafter"/>
</dbReference>
<dbReference type="AlphaFoldDB" id="A0A4Q1BHX2"/>
<name>A0A4Q1BHX2_TREME</name>
<feature type="compositionally biased region" description="Low complexity" evidence="4">
    <location>
        <begin position="96"/>
        <end position="105"/>
    </location>
</feature>
<comment type="similarity">
    <text evidence="2">Belongs to the SURF6 family.</text>
</comment>
<keyword evidence="8" id="KW-1185">Reference proteome</keyword>
<evidence type="ECO:0000259" key="5">
    <source>
        <dbReference type="Pfam" id="PF04935"/>
    </source>
</evidence>
<feature type="compositionally biased region" description="Basic and acidic residues" evidence="4">
    <location>
        <begin position="373"/>
        <end position="382"/>
    </location>
</feature>
<dbReference type="GO" id="GO:0003677">
    <property type="term" value="F:DNA binding"/>
    <property type="evidence" value="ECO:0007669"/>
    <property type="project" value="TreeGrafter"/>
</dbReference>
<dbReference type="Proteomes" id="UP000289152">
    <property type="component" value="Unassembled WGS sequence"/>
</dbReference>
<comment type="caution">
    <text evidence="7">The sequence shown here is derived from an EMBL/GenBank/DDBJ whole genome shotgun (WGS) entry which is preliminary data.</text>
</comment>